<evidence type="ECO:0000256" key="1">
    <source>
        <dbReference type="ARBA" id="ARBA00004141"/>
    </source>
</evidence>
<keyword evidence="5 7" id="KW-1133">Transmembrane helix</keyword>
<evidence type="ECO:0000256" key="2">
    <source>
        <dbReference type="ARBA" id="ARBA00006314"/>
    </source>
</evidence>
<keyword evidence="9" id="KW-1185">Reference proteome</keyword>
<dbReference type="PANTHER" id="PTHR31592">
    <property type="entry name" value="TRANSMEMBRANE PROTEIN 192"/>
    <property type="match status" value="1"/>
</dbReference>
<proteinExistence type="inferred from homology"/>
<evidence type="ECO:0000256" key="3">
    <source>
        <dbReference type="ARBA" id="ARBA00014635"/>
    </source>
</evidence>
<evidence type="ECO:0000256" key="5">
    <source>
        <dbReference type="ARBA" id="ARBA00022989"/>
    </source>
</evidence>
<feature type="transmembrane region" description="Helical" evidence="7">
    <location>
        <begin position="126"/>
        <end position="145"/>
    </location>
</feature>
<name>A0AAV8WEE1_9CUCU</name>
<evidence type="ECO:0000256" key="7">
    <source>
        <dbReference type="SAM" id="Phobius"/>
    </source>
</evidence>
<evidence type="ECO:0000256" key="4">
    <source>
        <dbReference type="ARBA" id="ARBA00022692"/>
    </source>
</evidence>
<feature type="transmembrane region" description="Helical" evidence="7">
    <location>
        <begin position="80"/>
        <end position="101"/>
    </location>
</feature>
<dbReference type="InterPro" id="IPR029399">
    <property type="entry name" value="TMEM192"/>
</dbReference>
<evidence type="ECO:0000256" key="6">
    <source>
        <dbReference type="ARBA" id="ARBA00023136"/>
    </source>
</evidence>
<dbReference type="PANTHER" id="PTHR31592:SF1">
    <property type="entry name" value="TRANSMEMBRANE PROTEIN 192"/>
    <property type="match status" value="1"/>
</dbReference>
<keyword evidence="6 7" id="KW-0472">Membrane</keyword>
<gene>
    <name evidence="8" type="ORF">NQ315_006818</name>
</gene>
<dbReference type="GO" id="GO:0005770">
    <property type="term" value="C:late endosome"/>
    <property type="evidence" value="ECO:0007669"/>
    <property type="project" value="TreeGrafter"/>
</dbReference>
<reference evidence="8 9" key="1">
    <citation type="journal article" date="2023" name="Insect Mol. Biol.">
        <title>Genome sequencing provides insights into the evolution of gene families encoding plant cell wall-degrading enzymes in longhorned beetles.</title>
        <authorList>
            <person name="Shin N.R."/>
            <person name="Okamura Y."/>
            <person name="Kirsch R."/>
            <person name="Pauchet Y."/>
        </authorList>
    </citation>
    <scope>NUCLEOTIDE SEQUENCE [LARGE SCALE GENOMIC DNA]</scope>
    <source>
        <strain evidence="8">EAD_L_NR</strain>
    </source>
</reference>
<evidence type="ECO:0000313" key="8">
    <source>
        <dbReference type="EMBL" id="KAJ8924041.1"/>
    </source>
</evidence>
<dbReference type="AlphaFoldDB" id="A0AAV8WEE1"/>
<protein>
    <recommendedName>
        <fullName evidence="3">Transmembrane protein 192</fullName>
    </recommendedName>
</protein>
<keyword evidence="4 7" id="KW-0812">Transmembrane</keyword>
<dbReference type="EMBL" id="JANEYG010000003">
    <property type="protein sequence ID" value="KAJ8924041.1"/>
    <property type="molecule type" value="Genomic_DNA"/>
</dbReference>
<comment type="similarity">
    <text evidence="2">Belongs to the TMEM192 family.</text>
</comment>
<dbReference type="GO" id="GO:0005765">
    <property type="term" value="C:lysosomal membrane"/>
    <property type="evidence" value="ECO:0007669"/>
    <property type="project" value="TreeGrafter"/>
</dbReference>
<sequence>MVSLSRSYNTNLGGATFFSESVNMEDREHLQPILDSYGTFKPVNTIPVFSFHLLFTLALNVLAIVYAVLHPDEKSKCKEYFIIIYIHIGLWFLTLVVDQFVKGKHHKVRLNGYLEFYQKLKVHGSLPLYVVSLWSLIIMFVQTLMQHFYPDNFAEKCVQGGVMSPISYISALITLEFCIIAGINISYMLKVNNFNRTKPPPDVQREEWTACASPENFDQNEIGYRQLGDKVYDFLEKQADLIRHLKEHNARLGEKLMILSAQLQQARRDRDTN</sequence>
<comment type="subcellular location">
    <subcellularLocation>
        <location evidence="1">Membrane</location>
        <topology evidence="1">Multi-pass membrane protein</topology>
    </subcellularLocation>
</comment>
<organism evidence="8 9">
    <name type="scientific">Exocentrus adspersus</name>
    <dbReference type="NCBI Taxonomy" id="1586481"/>
    <lineage>
        <taxon>Eukaryota</taxon>
        <taxon>Metazoa</taxon>
        <taxon>Ecdysozoa</taxon>
        <taxon>Arthropoda</taxon>
        <taxon>Hexapoda</taxon>
        <taxon>Insecta</taxon>
        <taxon>Pterygota</taxon>
        <taxon>Neoptera</taxon>
        <taxon>Endopterygota</taxon>
        <taxon>Coleoptera</taxon>
        <taxon>Polyphaga</taxon>
        <taxon>Cucujiformia</taxon>
        <taxon>Chrysomeloidea</taxon>
        <taxon>Cerambycidae</taxon>
        <taxon>Lamiinae</taxon>
        <taxon>Acanthocinini</taxon>
        <taxon>Exocentrus</taxon>
    </lineage>
</organism>
<evidence type="ECO:0000313" key="9">
    <source>
        <dbReference type="Proteomes" id="UP001159042"/>
    </source>
</evidence>
<dbReference type="Pfam" id="PF14802">
    <property type="entry name" value="TMEM192"/>
    <property type="match status" value="1"/>
</dbReference>
<feature type="transmembrane region" description="Helical" evidence="7">
    <location>
        <begin position="165"/>
        <end position="189"/>
    </location>
</feature>
<feature type="transmembrane region" description="Helical" evidence="7">
    <location>
        <begin position="46"/>
        <end position="68"/>
    </location>
</feature>
<comment type="caution">
    <text evidence="8">The sequence shown here is derived from an EMBL/GenBank/DDBJ whole genome shotgun (WGS) entry which is preliminary data.</text>
</comment>
<accession>A0AAV8WEE1</accession>
<dbReference type="Proteomes" id="UP001159042">
    <property type="component" value="Unassembled WGS sequence"/>
</dbReference>